<organism evidence="1 2">
    <name type="scientific">Candidatus Gottesmanbacteria bacterium GW2011_GWB1_43_11</name>
    <dbReference type="NCBI Taxonomy" id="1618446"/>
    <lineage>
        <taxon>Bacteria</taxon>
        <taxon>Candidatus Gottesmaniibacteriota</taxon>
    </lineage>
</organism>
<accession>A0A0G1CL47</accession>
<gene>
    <name evidence="1" type="ORF">UV61_C0012G0019</name>
</gene>
<comment type="caution">
    <text evidence="1">The sequence shown here is derived from an EMBL/GenBank/DDBJ whole genome shotgun (WGS) entry which is preliminary data.</text>
</comment>
<dbReference type="Proteomes" id="UP000034050">
    <property type="component" value="Unassembled WGS sequence"/>
</dbReference>
<evidence type="ECO:0008006" key="3">
    <source>
        <dbReference type="Google" id="ProtNLM"/>
    </source>
</evidence>
<dbReference type="EMBL" id="LCFD01000012">
    <property type="protein sequence ID" value="KKS86192.1"/>
    <property type="molecule type" value="Genomic_DNA"/>
</dbReference>
<evidence type="ECO:0000313" key="2">
    <source>
        <dbReference type="Proteomes" id="UP000034050"/>
    </source>
</evidence>
<proteinExistence type="predicted"/>
<dbReference type="PATRIC" id="fig|1618446.3.peg.1219"/>
<evidence type="ECO:0000313" key="1">
    <source>
        <dbReference type="EMBL" id="KKS86192.1"/>
    </source>
</evidence>
<name>A0A0G1CL47_9BACT</name>
<dbReference type="AlphaFoldDB" id="A0A0G1CL47"/>
<protein>
    <recommendedName>
        <fullName evidence="3">Type 4 fimbrial biogenesis protein PilX N-terminal domain-containing protein</fullName>
    </recommendedName>
</protein>
<reference evidence="1 2" key="1">
    <citation type="journal article" date="2015" name="Nature">
        <title>rRNA introns, odd ribosomes, and small enigmatic genomes across a large radiation of phyla.</title>
        <authorList>
            <person name="Brown C.T."/>
            <person name="Hug L.A."/>
            <person name="Thomas B.C."/>
            <person name="Sharon I."/>
            <person name="Castelle C.J."/>
            <person name="Singh A."/>
            <person name="Wilkins M.J."/>
            <person name="Williams K.H."/>
            <person name="Banfield J.F."/>
        </authorList>
    </citation>
    <scope>NUCLEOTIDE SEQUENCE [LARGE SCALE GENOMIC DNA]</scope>
</reference>
<sequence length="278" mass="29526">MVLVLLLVMIVGLTSGLLLVGRTTTDISLTTKVTDSNRAFNAAEAGVEETIRYPVTLEQGDPSPSPVAVASGVTYSVVNTDIAGTGIYPSIKQDPVQLGETFTVWMVPHDPTGDLIEDRAQAYLSTQIDLCFTDNTPEPAIGVTLFYKESGTYKSSYIGYDPDDGVTGFLDVVGLGSCSDPGYNKRAQINFKNDLKVDVNSNANIIPLALRFQPFFAASSIAVNPTGVALPKQGNNITSTGMAGDAVRKINVIDPYAIPAPFLDHVLYSTGGDVSHSD</sequence>